<feature type="domain" description="Cleavage stimulation factor subunit 2 hinge" evidence="3">
    <location>
        <begin position="17"/>
        <end position="70"/>
    </location>
</feature>
<dbReference type="Gene3D" id="1.10.20.70">
    <property type="entry name" value="Transcription termination and cleavage factor, C-terminal domain"/>
    <property type="match status" value="1"/>
</dbReference>
<proteinExistence type="predicted"/>
<feature type="domain" description="Transcription termination and cleavage factor C-terminal" evidence="2">
    <location>
        <begin position="342"/>
        <end position="374"/>
    </location>
</feature>
<dbReference type="Pfam" id="PF14327">
    <property type="entry name" value="CSTF2_hinge"/>
    <property type="match status" value="1"/>
</dbReference>
<reference evidence="4" key="2">
    <citation type="journal article" date="2022" name="Hortic Res">
        <title>The genome of Dioscorea zingiberensis sheds light on the biosynthesis, origin and evolution of the medicinally important diosgenin saponins.</title>
        <authorList>
            <person name="Li Y."/>
            <person name="Tan C."/>
            <person name="Li Z."/>
            <person name="Guo J."/>
            <person name="Li S."/>
            <person name="Chen X."/>
            <person name="Wang C."/>
            <person name="Dai X."/>
            <person name="Yang H."/>
            <person name="Song W."/>
            <person name="Hou L."/>
            <person name="Xu J."/>
            <person name="Tong Z."/>
            <person name="Xu A."/>
            <person name="Yuan X."/>
            <person name="Wang W."/>
            <person name="Yang Q."/>
            <person name="Chen L."/>
            <person name="Sun Z."/>
            <person name="Wang K."/>
            <person name="Pan B."/>
            <person name="Chen J."/>
            <person name="Bao Y."/>
            <person name="Liu F."/>
            <person name="Qi X."/>
            <person name="Gang D.R."/>
            <person name="Wen J."/>
            <person name="Li J."/>
        </authorList>
    </citation>
    <scope>NUCLEOTIDE SEQUENCE</scope>
    <source>
        <strain evidence="4">Dzin_1.0</strain>
    </source>
</reference>
<dbReference type="PANTHER" id="PTHR47866:SF2">
    <property type="entry name" value="HYDROXYPROLINE-RICH GLYCOPROTEIN FAMILY PROTEIN"/>
    <property type="match status" value="1"/>
</dbReference>
<protein>
    <submittedName>
        <fullName evidence="4">Uncharacterized protein</fullName>
    </submittedName>
</protein>
<name>A0A9D5BXF5_9LILI</name>
<organism evidence="4 5">
    <name type="scientific">Dioscorea zingiberensis</name>
    <dbReference type="NCBI Taxonomy" id="325984"/>
    <lineage>
        <taxon>Eukaryota</taxon>
        <taxon>Viridiplantae</taxon>
        <taxon>Streptophyta</taxon>
        <taxon>Embryophyta</taxon>
        <taxon>Tracheophyta</taxon>
        <taxon>Spermatophyta</taxon>
        <taxon>Magnoliopsida</taxon>
        <taxon>Liliopsida</taxon>
        <taxon>Dioscoreales</taxon>
        <taxon>Dioscoreaceae</taxon>
        <taxon>Dioscorea</taxon>
    </lineage>
</organism>
<keyword evidence="5" id="KW-1185">Reference proteome</keyword>
<dbReference type="InterPro" id="IPR026896">
    <property type="entry name" value="CSTF_C"/>
</dbReference>
<dbReference type="Pfam" id="PF14304">
    <property type="entry name" value="CSTF_C"/>
    <property type="match status" value="1"/>
</dbReference>
<evidence type="ECO:0000256" key="1">
    <source>
        <dbReference type="SAM" id="MobiDB-lite"/>
    </source>
</evidence>
<dbReference type="InterPro" id="IPR025742">
    <property type="entry name" value="CSTF2_hinge"/>
</dbReference>
<reference evidence="4" key="1">
    <citation type="submission" date="2021-03" db="EMBL/GenBank/DDBJ databases">
        <authorList>
            <person name="Li Z."/>
            <person name="Yang C."/>
        </authorList>
    </citation>
    <scope>NUCLEOTIDE SEQUENCE</scope>
    <source>
        <strain evidence="4">Dzin_1.0</strain>
        <tissue evidence="4">Leaf</tissue>
    </source>
</reference>
<gene>
    <name evidence="4" type="ORF">J5N97_027844</name>
</gene>
<dbReference type="PANTHER" id="PTHR47866">
    <property type="entry name" value="HYDROXYPROLINE-RICH GLYCOPROTEIN FAMILY PROTEIN"/>
    <property type="match status" value="1"/>
</dbReference>
<dbReference type="Gene3D" id="1.25.40.630">
    <property type="match status" value="1"/>
</dbReference>
<dbReference type="Proteomes" id="UP001085076">
    <property type="component" value="Miscellaneous, Linkage group lg09"/>
</dbReference>
<evidence type="ECO:0000259" key="3">
    <source>
        <dbReference type="Pfam" id="PF14327"/>
    </source>
</evidence>
<evidence type="ECO:0000313" key="4">
    <source>
        <dbReference type="EMBL" id="KAJ0962722.1"/>
    </source>
</evidence>
<feature type="compositionally biased region" description="Pro residues" evidence="1">
    <location>
        <begin position="261"/>
        <end position="272"/>
    </location>
</feature>
<dbReference type="OrthoDB" id="272703at2759"/>
<comment type="caution">
    <text evidence="4">The sequence shown here is derived from an EMBL/GenBank/DDBJ whole genome shotgun (WGS) entry which is preliminary data.</text>
</comment>
<dbReference type="AlphaFoldDB" id="A0A9D5BXF5"/>
<feature type="compositionally biased region" description="Pro residues" evidence="1">
    <location>
        <begin position="211"/>
        <end position="223"/>
    </location>
</feature>
<feature type="region of interest" description="Disordered" evidence="1">
    <location>
        <begin position="293"/>
        <end position="338"/>
    </location>
</feature>
<feature type="compositionally biased region" description="Polar residues" evidence="1">
    <location>
        <begin position="180"/>
        <end position="200"/>
    </location>
</feature>
<dbReference type="GO" id="GO:0031124">
    <property type="term" value="P:mRNA 3'-end processing"/>
    <property type="evidence" value="ECO:0007669"/>
    <property type="project" value="InterPro"/>
</dbReference>
<feature type="region of interest" description="Disordered" evidence="1">
    <location>
        <begin position="73"/>
        <end position="277"/>
    </location>
</feature>
<evidence type="ECO:0000313" key="5">
    <source>
        <dbReference type="Proteomes" id="UP001085076"/>
    </source>
</evidence>
<accession>A0A9D5BXF5</accession>
<dbReference type="EMBL" id="JAGGNH010000009">
    <property type="protein sequence ID" value="KAJ0962722.1"/>
    <property type="molecule type" value="Genomic_DNA"/>
</dbReference>
<evidence type="ECO:0000259" key="2">
    <source>
        <dbReference type="Pfam" id="PF14304"/>
    </source>
</evidence>
<sequence length="377" mass="40547">MASQPPPGDGPPADLIGMSRAQLLQIMHQMKDLINQDPQLARQLLINNPELARSLFHAQILLGLVQPRSATPNVQQALAQPRQAQTAQHPSLGAQTTQPSTGQAGAVSSSQPSVPARPTHAQPSISVQPASIPPFAFQSQPSNPPPMPQQTKGFLNAQVPPIAPSQSNVTHNPPLPPAPQYSSLQAHIPMTSAQTQQPLQTPGVLHQQLQPPLPQEPRPPSMLPYPHQVHPQMPHNLGYQPSQPMFHSGGNLPLPSSFPQGQPPLPSHPPPQQRYQGSSHMVGADYGLHQVGNPMQGERGAPMPVTQLPGPPPLPSGQMAPGPSISGQAPRPPPLTPDMERNLLQQVISLTPEQINLLPPEQRYQVKQLKEMLMGRN</sequence>
<feature type="compositionally biased region" description="Polar residues" evidence="1">
    <location>
        <begin position="73"/>
        <end position="113"/>
    </location>
</feature>
<dbReference type="InterPro" id="IPR038192">
    <property type="entry name" value="CSTF_C_sf"/>
</dbReference>